<organism evidence="2 3">
    <name type="scientific">Pedobacter cryoconitis</name>
    <dbReference type="NCBI Taxonomy" id="188932"/>
    <lineage>
        <taxon>Bacteria</taxon>
        <taxon>Pseudomonadati</taxon>
        <taxon>Bacteroidota</taxon>
        <taxon>Sphingobacteriia</taxon>
        <taxon>Sphingobacteriales</taxon>
        <taxon>Sphingobacteriaceae</taxon>
        <taxon>Pedobacter</taxon>
    </lineage>
</organism>
<comment type="caution">
    <text evidence="2">The sequence shown here is derived from an EMBL/GenBank/DDBJ whole genome shotgun (WGS) entry which is preliminary data.</text>
</comment>
<protein>
    <submittedName>
        <fullName evidence="2">Uncharacterized protein</fullName>
    </submittedName>
</protein>
<evidence type="ECO:0000256" key="1">
    <source>
        <dbReference type="SAM" id="SignalP"/>
    </source>
</evidence>
<dbReference type="Proteomes" id="UP000521017">
    <property type="component" value="Unassembled WGS sequence"/>
</dbReference>
<keyword evidence="1" id="KW-0732">Signal</keyword>
<sequence length="190" mass="21624">MKIIIPLLAGMLTMITYSLSAQTKTDCNQVLDQEPYFARHKTAVTDPLFLKDLEILNHCGNFQGLDSVLMKGSVLAAFLLSEVNDGKAATYRTLIDFMAGFRNSQDYYQVVGSLQLYKKLEHKKVNLQEWDQAQPFFVKLGFTQNDIDDFKAFVAVPEHQNLTYIQAYYLYMQELDKATGNAKTEQVSGR</sequence>
<evidence type="ECO:0000313" key="3">
    <source>
        <dbReference type="Proteomes" id="UP000521017"/>
    </source>
</evidence>
<dbReference type="AlphaFoldDB" id="A0A7X0J6W8"/>
<accession>A0A7X0J6W8</accession>
<gene>
    <name evidence="2" type="ORF">HDF25_003579</name>
</gene>
<name>A0A7X0J6W8_9SPHI</name>
<evidence type="ECO:0000313" key="2">
    <source>
        <dbReference type="EMBL" id="MBB6501412.1"/>
    </source>
</evidence>
<feature type="chain" id="PRO_5031465071" evidence="1">
    <location>
        <begin position="22"/>
        <end position="190"/>
    </location>
</feature>
<proteinExistence type="predicted"/>
<dbReference type="EMBL" id="JACHCC010000009">
    <property type="protein sequence ID" value="MBB6501412.1"/>
    <property type="molecule type" value="Genomic_DNA"/>
</dbReference>
<reference evidence="2 3" key="1">
    <citation type="submission" date="2020-08" db="EMBL/GenBank/DDBJ databases">
        <title>Genomic Encyclopedia of Type Strains, Phase IV (KMG-V): Genome sequencing to study the core and pangenomes of soil and plant-associated prokaryotes.</title>
        <authorList>
            <person name="Whitman W."/>
        </authorList>
    </citation>
    <scope>NUCLEOTIDE SEQUENCE [LARGE SCALE GENOMIC DNA]</scope>
    <source>
        <strain evidence="2 3">M2T3</strain>
    </source>
</reference>
<feature type="signal peptide" evidence="1">
    <location>
        <begin position="1"/>
        <end position="21"/>
    </location>
</feature>
<dbReference type="RefSeq" id="WP_184627123.1">
    <property type="nucleotide sequence ID" value="NZ_JACHCC010000009.1"/>
</dbReference>